<protein>
    <submittedName>
        <fullName evidence="1">Uncharacterized protein</fullName>
    </submittedName>
</protein>
<reference evidence="1 2" key="1">
    <citation type="submission" date="2021-06" db="EMBL/GenBank/DDBJ databases">
        <title>Caerostris extrusa draft genome.</title>
        <authorList>
            <person name="Kono N."/>
            <person name="Arakawa K."/>
        </authorList>
    </citation>
    <scope>NUCLEOTIDE SEQUENCE [LARGE SCALE GENOMIC DNA]</scope>
</reference>
<proteinExistence type="predicted"/>
<dbReference type="AlphaFoldDB" id="A0AAV4U3C5"/>
<name>A0AAV4U3C5_CAEEX</name>
<evidence type="ECO:0000313" key="1">
    <source>
        <dbReference type="EMBL" id="GIY52220.1"/>
    </source>
</evidence>
<evidence type="ECO:0000313" key="2">
    <source>
        <dbReference type="Proteomes" id="UP001054945"/>
    </source>
</evidence>
<dbReference type="Proteomes" id="UP001054945">
    <property type="component" value="Unassembled WGS sequence"/>
</dbReference>
<dbReference type="EMBL" id="BPLR01012213">
    <property type="protein sequence ID" value="GIY52220.1"/>
    <property type="molecule type" value="Genomic_DNA"/>
</dbReference>
<organism evidence="1 2">
    <name type="scientific">Caerostris extrusa</name>
    <name type="common">Bark spider</name>
    <name type="synonym">Caerostris bankana</name>
    <dbReference type="NCBI Taxonomy" id="172846"/>
    <lineage>
        <taxon>Eukaryota</taxon>
        <taxon>Metazoa</taxon>
        <taxon>Ecdysozoa</taxon>
        <taxon>Arthropoda</taxon>
        <taxon>Chelicerata</taxon>
        <taxon>Arachnida</taxon>
        <taxon>Araneae</taxon>
        <taxon>Araneomorphae</taxon>
        <taxon>Entelegynae</taxon>
        <taxon>Araneoidea</taxon>
        <taxon>Araneidae</taxon>
        <taxon>Caerostris</taxon>
    </lineage>
</organism>
<keyword evidence="2" id="KW-1185">Reference proteome</keyword>
<gene>
    <name evidence="1" type="ORF">CEXT_677281</name>
</gene>
<comment type="caution">
    <text evidence="1">The sequence shown here is derived from an EMBL/GenBank/DDBJ whole genome shotgun (WGS) entry which is preliminary data.</text>
</comment>
<accession>A0AAV4U3C5</accession>
<sequence length="72" mass="8672">MRQKKPTPITAYVYMPTSTIQLEAMQHVVCEDTAIELIQEQLTEHEYTNEPQEFRIIFRHVMRNTMFKMLQI</sequence>